<name>A0A505D944_9ACTN</name>
<evidence type="ECO:0000313" key="1">
    <source>
        <dbReference type="EMBL" id="TPQ20234.1"/>
    </source>
</evidence>
<protein>
    <submittedName>
        <fullName evidence="1">Uncharacterized protein</fullName>
    </submittedName>
</protein>
<gene>
    <name evidence="1" type="ORF">FGD71_021450</name>
</gene>
<dbReference type="Proteomes" id="UP000317378">
    <property type="component" value="Unassembled WGS sequence"/>
</dbReference>
<dbReference type="AlphaFoldDB" id="A0A505D944"/>
<dbReference type="RefSeq" id="WP_140935926.1">
    <property type="nucleotide sequence ID" value="NZ_QXMJ01000144.1"/>
</dbReference>
<evidence type="ECO:0000313" key="2">
    <source>
        <dbReference type="Proteomes" id="UP000317378"/>
    </source>
</evidence>
<comment type="caution">
    <text evidence="1">The sequence shown here is derived from an EMBL/GenBank/DDBJ whole genome shotgun (WGS) entry which is preliminary data.</text>
</comment>
<reference evidence="1 2" key="1">
    <citation type="submission" date="2019-06" db="EMBL/GenBank/DDBJ databases">
        <title>Streptomyces sporangiiformans sp. nov., a novel actinomycete isolated from soil in Mount Song.</title>
        <authorList>
            <person name="Han L."/>
        </authorList>
    </citation>
    <scope>NUCLEOTIDE SEQUENCE [LARGE SCALE GENOMIC DNA]</scope>
    <source>
        <strain evidence="1 2">NEAU-SSA 1</strain>
    </source>
</reference>
<sequence length="248" mass="26957">MNEADVWASALPGRDLRLGNVLMPTPFILDDSVKDPHASIWFAVPAGFTELPIEALLASPESSEADELRVALAPLIEAIPDGVARQQFITQLAQGQQLLLALREVGTSHCSLGLHRDDTEGGEGRTLLSLFTVSWREIKISPPAMSAARAVATAEQHAHIEYAELPCGPVSISETIRIPTVESGLPQDPLLQVYAHLPHPDGKRMAILTLGTTAVARREQYRSLLRQIAELVSFDNPLAQAEDEGRRP</sequence>
<keyword evidence="2" id="KW-1185">Reference proteome</keyword>
<organism evidence="1 2">
    <name type="scientific">Streptomyces sporangiiformans</name>
    <dbReference type="NCBI Taxonomy" id="2315329"/>
    <lineage>
        <taxon>Bacteria</taxon>
        <taxon>Bacillati</taxon>
        <taxon>Actinomycetota</taxon>
        <taxon>Actinomycetes</taxon>
        <taxon>Kitasatosporales</taxon>
        <taxon>Streptomycetaceae</taxon>
        <taxon>Streptomyces</taxon>
    </lineage>
</organism>
<proteinExistence type="predicted"/>
<dbReference type="EMBL" id="VCHX02000144">
    <property type="protein sequence ID" value="TPQ20234.1"/>
    <property type="molecule type" value="Genomic_DNA"/>
</dbReference>
<accession>A0A505D944</accession>